<dbReference type="WBParaSite" id="ACRNAN_scaffold11215.g21067.t1">
    <property type="protein sequence ID" value="ACRNAN_scaffold11215.g21067.t1"/>
    <property type="gene ID" value="ACRNAN_scaffold11215.g21067"/>
</dbReference>
<accession>A0A914CIR9</accession>
<evidence type="ECO:0000313" key="3">
    <source>
        <dbReference type="Proteomes" id="UP000887540"/>
    </source>
</evidence>
<protein>
    <submittedName>
        <fullName evidence="4">Uncharacterized protein</fullName>
    </submittedName>
</protein>
<evidence type="ECO:0000313" key="4">
    <source>
        <dbReference type="WBParaSite" id="ACRNAN_scaffold11215.g21067.t1"/>
    </source>
</evidence>
<reference evidence="4" key="1">
    <citation type="submission" date="2022-11" db="UniProtKB">
        <authorList>
            <consortium name="WormBaseParasite"/>
        </authorList>
    </citation>
    <scope>IDENTIFICATION</scope>
</reference>
<name>A0A914CIR9_9BILA</name>
<evidence type="ECO:0000256" key="1">
    <source>
        <dbReference type="SAM" id="MobiDB-lite"/>
    </source>
</evidence>
<keyword evidence="2" id="KW-1133">Transmembrane helix</keyword>
<proteinExistence type="predicted"/>
<feature type="transmembrane region" description="Helical" evidence="2">
    <location>
        <begin position="96"/>
        <end position="120"/>
    </location>
</feature>
<feature type="compositionally biased region" description="Polar residues" evidence="1">
    <location>
        <begin position="53"/>
        <end position="68"/>
    </location>
</feature>
<feature type="region of interest" description="Disordered" evidence="1">
    <location>
        <begin position="47"/>
        <end position="71"/>
    </location>
</feature>
<dbReference type="Proteomes" id="UP000887540">
    <property type="component" value="Unplaced"/>
</dbReference>
<keyword evidence="2" id="KW-0472">Membrane</keyword>
<organism evidence="3 4">
    <name type="scientific">Acrobeloides nanus</name>
    <dbReference type="NCBI Taxonomy" id="290746"/>
    <lineage>
        <taxon>Eukaryota</taxon>
        <taxon>Metazoa</taxon>
        <taxon>Ecdysozoa</taxon>
        <taxon>Nematoda</taxon>
        <taxon>Chromadorea</taxon>
        <taxon>Rhabditida</taxon>
        <taxon>Tylenchina</taxon>
        <taxon>Cephalobomorpha</taxon>
        <taxon>Cephaloboidea</taxon>
        <taxon>Cephalobidae</taxon>
        <taxon>Acrobeloides</taxon>
    </lineage>
</organism>
<keyword evidence="2" id="KW-0812">Transmembrane</keyword>
<sequence length="126" mass="14071">MKQSKPVLLSSKETYEIYEKRAVSPYRQPAYSPSGYHTTLPATAFPPPPPLRTMSSPNPYKPQASHSPSVHFDDLEKNRSIITRFLPSNEAKTIPIGWIIGIAVAVPIFVILVLFIAVWLQELGIL</sequence>
<dbReference type="AlphaFoldDB" id="A0A914CIR9"/>
<keyword evidence="3" id="KW-1185">Reference proteome</keyword>
<evidence type="ECO:0000256" key="2">
    <source>
        <dbReference type="SAM" id="Phobius"/>
    </source>
</evidence>